<sequence length="201" mass="23148">MRESSLNDAYVTVMSIGKTLDAIFSLAGITNNSITSTIKKFFSNIDGEIELWKQEYGVLLNSYVTKSEQLLDISVKNVEMSYSIGKVEDNVEINIKMDLESEKQYFWIEGEYSDYENMTFNSNKEFWGRESKLFYGVKTGHPPREFFRSIECENIPAGKIFSFNIKDACGDKPQRLISSMKTNFRVQTKHGGILIIRRNLK</sequence>
<reference evidence="1 2" key="1">
    <citation type="submission" date="2017-11" db="EMBL/GenBank/DDBJ databases">
        <title>Animal gut microbial communities from fecal samples from Wisconsin, USA.</title>
        <authorList>
            <person name="Neumann A."/>
        </authorList>
    </citation>
    <scope>NUCLEOTIDE SEQUENCE [LARGE SCALE GENOMIC DNA]</scope>
    <source>
        <strain evidence="1 2">UWS3</strain>
    </source>
</reference>
<dbReference type="EMBL" id="PGEX01000001">
    <property type="protein sequence ID" value="PJJ42449.1"/>
    <property type="molecule type" value="Genomic_DNA"/>
</dbReference>
<protein>
    <submittedName>
        <fullName evidence="1">Uncharacterized protein</fullName>
    </submittedName>
</protein>
<name>A0A2M9A9R0_9BACT</name>
<dbReference type="AlphaFoldDB" id="A0A2M9A9R0"/>
<accession>A0A2M9A9R0</accession>
<gene>
    <name evidence="1" type="ORF">BGX16_2477</name>
</gene>
<comment type="caution">
    <text evidence="1">The sequence shown here is derived from an EMBL/GenBank/DDBJ whole genome shotgun (WGS) entry which is preliminary data.</text>
</comment>
<dbReference type="Proteomes" id="UP000231134">
    <property type="component" value="Unassembled WGS sequence"/>
</dbReference>
<keyword evidence="2" id="KW-1185">Reference proteome</keyword>
<organism evidence="1 2">
    <name type="scientific">Hallerella succinigenes</name>
    <dbReference type="NCBI Taxonomy" id="1896222"/>
    <lineage>
        <taxon>Bacteria</taxon>
        <taxon>Pseudomonadati</taxon>
        <taxon>Fibrobacterota</taxon>
        <taxon>Fibrobacteria</taxon>
        <taxon>Fibrobacterales</taxon>
        <taxon>Fibrobacteraceae</taxon>
        <taxon>Hallerella</taxon>
    </lineage>
</organism>
<evidence type="ECO:0000313" key="2">
    <source>
        <dbReference type="Proteomes" id="UP000231134"/>
    </source>
</evidence>
<proteinExistence type="predicted"/>
<evidence type="ECO:0000313" key="1">
    <source>
        <dbReference type="EMBL" id="PJJ42449.1"/>
    </source>
</evidence>